<evidence type="ECO:0000313" key="2">
    <source>
        <dbReference type="Proteomes" id="UP000005239"/>
    </source>
</evidence>
<proteinExistence type="predicted"/>
<dbReference type="EnsemblMetazoa" id="PPA28522.1">
    <property type="protein sequence ID" value="PPA28522.1"/>
    <property type="gene ID" value="WBGene00118076"/>
</dbReference>
<dbReference type="PANTHER" id="PTHR44590:SF3">
    <property type="entry name" value="CARBOXYLESTERASE TYPE B DOMAIN-CONTAINING PROTEIN"/>
    <property type="match status" value="1"/>
</dbReference>
<sequence>MDCFGAYPPSTTIQTCNGKIEGKRMIHNGPRQVDGIPYAKPPVGELRFKRPMVLDPWEEVLSTREYRARSIQRNFYIWDNIKKGKPSEDCLYLNVFMPCWSPPPTGFPVIVFIHGGSFVMDGASNYGDIEICRNIVSRDTIFVSIQYRVGYLGFWTTGDDACPGNNGLWDQCEALKWINKNIDKFEGDPTLDRLRKISADEFTVNRGDEGGDSEGGTQHITPVLDGYFLSENLGELRKKAKPKPLLTGVTRLEALMFVNGSLVADANTLETFVRSLIPSQIDDQEKIYESLYRRYLPPGLLANKSTFLRGVVEVLSDRFINTPTLQLAKETLQRKEAPVYLYTFEFLNSKSLGLARFWMSIVEASHGSELPYFFGTGISWKFTFNTDDIEMTHLVAQAFTNFAKCSDPNGLRPHDALPVKWNELTAIRPTSHFVFGKRPKMSDDFFLGRPLTLLEMDEEPPQPGFS</sequence>
<dbReference type="PANTHER" id="PTHR44590">
    <property type="entry name" value="CARBOXYLIC ESTER HYDROLASE-RELATED"/>
    <property type="match status" value="1"/>
</dbReference>
<gene>
    <name evidence="1" type="primary">WBGene00118076</name>
</gene>
<dbReference type="InterPro" id="IPR019819">
    <property type="entry name" value="Carboxylesterase_B_CS"/>
</dbReference>
<reference evidence="2" key="1">
    <citation type="journal article" date="2008" name="Nat. Genet.">
        <title>The Pristionchus pacificus genome provides a unique perspective on nematode lifestyle and parasitism.</title>
        <authorList>
            <person name="Dieterich C."/>
            <person name="Clifton S.W."/>
            <person name="Schuster L.N."/>
            <person name="Chinwalla A."/>
            <person name="Delehaunty K."/>
            <person name="Dinkelacker I."/>
            <person name="Fulton L."/>
            <person name="Fulton R."/>
            <person name="Godfrey J."/>
            <person name="Minx P."/>
            <person name="Mitreva M."/>
            <person name="Roeseler W."/>
            <person name="Tian H."/>
            <person name="Witte H."/>
            <person name="Yang S.P."/>
            <person name="Wilson R.K."/>
            <person name="Sommer R.J."/>
        </authorList>
    </citation>
    <scope>NUCLEOTIDE SEQUENCE [LARGE SCALE GENOMIC DNA]</scope>
    <source>
        <strain evidence="2">PS312</strain>
    </source>
</reference>
<evidence type="ECO:0000313" key="1">
    <source>
        <dbReference type="EnsemblMetazoa" id="PPA28522.1"/>
    </source>
</evidence>
<organism evidence="1 2">
    <name type="scientific">Pristionchus pacificus</name>
    <name type="common">Parasitic nematode worm</name>
    <dbReference type="NCBI Taxonomy" id="54126"/>
    <lineage>
        <taxon>Eukaryota</taxon>
        <taxon>Metazoa</taxon>
        <taxon>Ecdysozoa</taxon>
        <taxon>Nematoda</taxon>
        <taxon>Chromadorea</taxon>
        <taxon>Rhabditida</taxon>
        <taxon>Rhabditina</taxon>
        <taxon>Diplogasteromorpha</taxon>
        <taxon>Diplogasteroidea</taxon>
        <taxon>Neodiplogasteridae</taxon>
        <taxon>Pristionchus</taxon>
    </lineage>
</organism>
<protein>
    <submittedName>
        <fullName evidence="1">Esterase</fullName>
    </submittedName>
</protein>
<dbReference type="OrthoDB" id="3200163at2759"/>
<dbReference type="InterPro" id="IPR029058">
    <property type="entry name" value="AB_hydrolase_fold"/>
</dbReference>
<dbReference type="Pfam" id="PF00135">
    <property type="entry name" value="COesterase"/>
    <property type="match status" value="2"/>
</dbReference>
<keyword evidence="2" id="KW-1185">Reference proteome</keyword>
<dbReference type="InterPro" id="IPR002018">
    <property type="entry name" value="CarbesteraseB"/>
</dbReference>
<accession>A0A2A6CID2</accession>
<dbReference type="PROSITE" id="PS00941">
    <property type="entry name" value="CARBOXYLESTERASE_B_2"/>
    <property type="match status" value="1"/>
</dbReference>
<dbReference type="SUPFAM" id="SSF53474">
    <property type="entry name" value="alpha/beta-Hydrolases"/>
    <property type="match status" value="1"/>
</dbReference>
<dbReference type="Gene3D" id="3.40.50.1820">
    <property type="entry name" value="alpha/beta hydrolase"/>
    <property type="match status" value="2"/>
</dbReference>
<accession>A0A8R1YRM2</accession>
<reference evidence="1" key="2">
    <citation type="submission" date="2022-06" db="UniProtKB">
        <authorList>
            <consortium name="EnsemblMetazoa"/>
        </authorList>
    </citation>
    <scope>IDENTIFICATION</scope>
    <source>
        <strain evidence="1">PS312</strain>
    </source>
</reference>
<name>A0A2A6CID2_PRIPA</name>
<dbReference type="Proteomes" id="UP000005239">
    <property type="component" value="Unassembled WGS sequence"/>
</dbReference>
<dbReference type="AlphaFoldDB" id="A0A2A6CID2"/>